<protein>
    <submittedName>
        <fullName evidence="9">ATP binding microtubule motor family protein, putative isoform 1</fullName>
    </submittedName>
</protein>
<dbReference type="PROSITE" id="PS50067">
    <property type="entry name" value="KINESIN_MOTOR_2"/>
    <property type="match status" value="1"/>
</dbReference>
<feature type="region of interest" description="Disordered" evidence="7">
    <location>
        <begin position="779"/>
        <end position="802"/>
    </location>
</feature>
<dbReference type="InterPro" id="IPR027417">
    <property type="entry name" value="P-loop_NTPase"/>
</dbReference>
<dbReference type="GO" id="GO:0007018">
    <property type="term" value="P:microtubule-based movement"/>
    <property type="evidence" value="ECO:0000318"/>
    <property type="project" value="GO_Central"/>
</dbReference>
<dbReference type="GO" id="GO:0005524">
    <property type="term" value="F:ATP binding"/>
    <property type="evidence" value="ECO:0007669"/>
    <property type="project" value="UniProtKB-UniRule"/>
</dbReference>
<dbReference type="EMBL" id="CM001886">
    <property type="protein sequence ID" value="EOY15061.1"/>
    <property type="molecule type" value="Genomic_DNA"/>
</dbReference>
<organism evidence="9 10">
    <name type="scientific">Theobroma cacao</name>
    <name type="common">Cacao</name>
    <name type="synonym">Cocoa</name>
    <dbReference type="NCBI Taxonomy" id="3641"/>
    <lineage>
        <taxon>Eukaryota</taxon>
        <taxon>Viridiplantae</taxon>
        <taxon>Streptophyta</taxon>
        <taxon>Embryophyta</taxon>
        <taxon>Tracheophyta</taxon>
        <taxon>Spermatophyta</taxon>
        <taxon>Magnoliopsida</taxon>
        <taxon>eudicotyledons</taxon>
        <taxon>Gunneridae</taxon>
        <taxon>Pentapetalae</taxon>
        <taxon>rosids</taxon>
        <taxon>malvids</taxon>
        <taxon>Malvales</taxon>
        <taxon>Malvaceae</taxon>
        <taxon>Byttnerioideae</taxon>
        <taxon>Theobroma</taxon>
    </lineage>
</organism>
<dbReference type="InterPro" id="IPR036961">
    <property type="entry name" value="Kinesin_motor_dom_sf"/>
</dbReference>
<dbReference type="GO" id="GO:0003777">
    <property type="term" value="F:microtubule motor activity"/>
    <property type="evidence" value="ECO:0000318"/>
    <property type="project" value="GO_Central"/>
</dbReference>
<dbReference type="PANTHER" id="PTHR24115:SF1008">
    <property type="entry name" value="KINESIN-LIKE PROTEIN SUBITO"/>
    <property type="match status" value="1"/>
</dbReference>
<dbReference type="Gramene" id="EOY15061">
    <property type="protein sequence ID" value="EOY15061"/>
    <property type="gene ID" value="TCM_034249"/>
</dbReference>
<evidence type="ECO:0000256" key="5">
    <source>
        <dbReference type="PROSITE-ProRule" id="PRU00283"/>
    </source>
</evidence>
<dbReference type="OMA" id="NRINSEC"/>
<keyword evidence="2 5" id="KW-0547">Nucleotide-binding</keyword>
<dbReference type="GO" id="GO:0005737">
    <property type="term" value="C:cytoplasm"/>
    <property type="evidence" value="ECO:0000318"/>
    <property type="project" value="GO_Central"/>
</dbReference>
<feature type="coiled-coil region" evidence="6">
    <location>
        <begin position="554"/>
        <end position="588"/>
    </location>
</feature>
<proteinExistence type="inferred from homology"/>
<dbReference type="InterPro" id="IPR027640">
    <property type="entry name" value="Kinesin-like_fam"/>
</dbReference>
<dbReference type="GO" id="GO:0005871">
    <property type="term" value="C:kinesin complex"/>
    <property type="evidence" value="ECO:0000318"/>
    <property type="project" value="GO_Central"/>
</dbReference>
<feature type="compositionally biased region" description="Polar residues" evidence="7">
    <location>
        <begin position="101"/>
        <end position="122"/>
    </location>
</feature>
<keyword evidence="4 5" id="KW-0505">Motor protein</keyword>
<evidence type="ECO:0000256" key="7">
    <source>
        <dbReference type="SAM" id="MobiDB-lite"/>
    </source>
</evidence>
<feature type="region of interest" description="Disordered" evidence="7">
    <location>
        <begin position="99"/>
        <end position="142"/>
    </location>
</feature>
<dbReference type="GO" id="GO:0005634">
    <property type="term" value="C:nucleus"/>
    <property type="evidence" value="ECO:0000318"/>
    <property type="project" value="GO_Central"/>
</dbReference>
<dbReference type="GO" id="GO:0005874">
    <property type="term" value="C:microtubule"/>
    <property type="evidence" value="ECO:0000318"/>
    <property type="project" value="GO_Central"/>
</dbReference>
<dbReference type="eggNOG" id="KOG0242">
    <property type="taxonomic scope" value="Eukaryota"/>
</dbReference>
<dbReference type="PRINTS" id="PR00380">
    <property type="entry name" value="KINESINHEAVY"/>
</dbReference>
<evidence type="ECO:0000313" key="10">
    <source>
        <dbReference type="Proteomes" id="UP000026915"/>
    </source>
</evidence>
<keyword evidence="6" id="KW-0175">Coiled coil</keyword>
<dbReference type="GO" id="GO:0008017">
    <property type="term" value="F:microtubule binding"/>
    <property type="evidence" value="ECO:0000318"/>
    <property type="project" value="GO_Central"/>
</dbReference>
<dbReference type="InterPro" id="IPR001752">
    <property type="entry name" value="Kinesin_motor_dom"/>
</dbReference>
<evidence type="ECO:0000256" key="1">
    <source>
        <dbReference type="ARBA" id="ARBA00022701"/>
    </source>
</evidence>
<keyword evidence="3 5" id="KW-0067">ATP-binding</keyword>
<evidence type="ECO:0000256" key="4">
    <source>
        <dbReference type="ARBA" id="ARBA00023175"/>
    </source>
</evidence>
<comment type="similarity">
    <text evidence="5">Belongs to the TRAFAC class myosin-kinesin ATPase superfamily. Kinesin family.</text>
</comment>
<feature type="compositionally biased region" description="Polar residues" evidence="7">
    <location>
        <begin position="65"/>
        <end position="79"/>
    </location>
</feature>
<feature type="compositionally biased region" description="Low complexity" evidence="7">
    <location>
        <begin position="35"/>
        <end position="51"/>
    </location>
</feature>
<name>A0A061FDD0_THECC</name>
<dbReference type="InParanoid" id="A0A061FDD0"/>
<dbReference type="Gene3D" id="3.40.850.10">
    <property type="entry name" value="Kinesin motor domain"/>
    <property type="match status" value="1"/>
</dbReference>
<feature type="binding site" evidence="5">
    <location>
        <begin position="211"/>
        <end position="218"/>
    </location>
    <ligand>
        <name>ATP</name>
        <dbReference type="ChEBI" id="CHEBI:30616"/>
    </ligand>
</feature>
<dbReference type="AlphaFoldDB" id="A0A061FDD0"/>
<feature type="compositionally biased region" description="Polar residues" evidence="7">
    <location>
        <begin position="782"/>
        <end position="793"/>
    </location>
</feature>
<dbReference type="Proteomes" id="UP000026915">
    <property type="component" value="Chromosome 8"/>
</dbReference>
<dbReference type="PANTHER" id="PTHR24115">
    <property type="entry name" value="KINESIN-RELATED"/>
    <property type="match status" value="1"/>
</dbReference>
<dbReference type="GO" id="GO:0016887">
    <property type="term" value="F:ATP hydrolysis activity"/>
    <property type="evidence" value="ECO:0000318"/>
    <property type="project" value="GO_Central"/>
</dbReference>
<sequence>MESKSPPRCPSSVTVRRNPYRKARATPLTNPPQLPSHSTSSSKLPPISSFPIQDILSEEIPQNAPPTVTVTAASQSRSQDSIAENLRVYLRIRPLVPLKGSTKNVGDQNPSSRTKNVWPQNPSKKDSVREKKNSKKKNNESCVTVSEDCHSVTLSPPLPLQESKRIKSEVYEGFSYVFSADSTQSEVYEKMVNPLVEDFLKGKSGMLAALGPTGSGKTHTVFGSAREPGMVPLALQRIFKPAPACSSQSSRRFYLSIFEICAERGKAERICDLTSDGQDLSMQQSAIKGLQEVLVHDVAGAEQLIGRALLKRSTAMTNANSQSSRSQCIINIRRGIDSSDAETDEQSNSTVLSIVDLAGAEREKRTGSQGTRLAESNFINNTSMVFGLCLRSLLEHQKKPKKALQKHFQNSLLTRYLRDYLEGKKRMTLILTVKPGEEDYLDASYLLRQASPFMKIKFTNIEAQSNLLCNKRQFQTTFRAEQPKRIKLGSRDASMIEGKIARDENRLHDEEDLRICNAKFKNCTPLNLNSDNLMKRERNHQIMQNFAKALWSVLKQHNEKLKVAESEIQILKENLRNEKTRSIEMEKELNNLRSFCTCSKENSVASTIVKVGENFESTVHSEGHTFCSFDETKPVLDSSNRINSECSSCLRICDSTPGEDHRNVKVLSPNCNCSPENGDLVRRQQQDMSSQILSHKTSSNLSGLECIDDKQEPDALDGFFLLDGQVRSSEADVSSPSICVSNENCQIFQIHESFPGTGNIHEDSSESNYVVAEHLDPKSDVKVSTSGNDSSASVEPGQQLGEKNEDLLDLLVSPKEVKHTQQQDLTYVPETEIRPDTSCNSSRKEKPKRRLLPASSILVREISTLDADEFDKPRGDGVGNKLAASERQRTQGSISLLRLLKNGSVLVLGATKVQRESKRSLPLIIGSVDSLGLRFKPFTMGSTVRANSKHPLMVKTRTNEWGMCDRTQRS</sequence>
<dbReference type="SMART" id="SM00129">
    <property type="entry name" value="KISc"/>
    <property type="match status" value="1"/>
</dbReference>
<dbReference type="Pfam" id="PF00225">
    <property type="entry name" value="Kinesin"/>
    <property type="match status" value="1"/>
</dbReference>
<evidence type="ECO:0000256" key="6">
    <source>
        <dbReference type="SAM" id="Coils"/>
    </source>
</evidence>
<reference evidence="9 10" key="1">
    <citation type="journal article" date="2013" name="Genome Biol.">
        <title>The genome sequence of the most widely cultivated cacao type and its use to identify candidate genes regulating pod color.</title>
        <authorList>
            <person name="Motamayor J.C."/>
            <person name="Mockaitis K."/>
            <person name="Schmutz J."/>
            <person name="Haiminen N."/>
            <person name="Iii D.L."/>
            <person name="Cornejo O."/>
            <person name="Findley S.D."/>
            <person name="Zheng P."/>
            <person name="Utro F."/>
            <person name="Royaert S."/>
            <person name="Saski C."/>
            <person name="Jenkins J."/>
            <person name="Podicheti R."/>
            <person name="Zhao M."/>
            <person name="Scheffler B.E."/>
            <person name="Stack J.C."/>
            <person name="Feltus F.A."/>
            <person name="Mustiga G.M."/>
            <person name="Amores F."/>
            <person name="Phillips W."/>
            <person name="Marelli J.P."/>
            <person name="May G.D."/>
            <person name="Shapiro H."/>
            <person name="Ma J."/>
            <person name="Bustamante C.D."/>
            <person name="Schnell R.J."/>
            <person name="Main D."/>
            <person name="Gilbert D."/>
            <person name="Parida L."/>
            <person name="Kuhn D.N."/>
        </authorList>
    </citation>
    <scope>NUCLEOTIDE SEQUENCE [LARGE SCALE GENOMIC DNA]</scope>
    <source>
        <strain evidence="10">cv. Matina 1-6</strain>
    </source>
</reference>
<gene>
    <name evidence="9" type="ORF">TCM_034249</name>
</gene>
<evidence type="ECO:0000256" key="3">
    <source>
        <dbReference type="ARBA" id="ARBA00022840"/>
    </source>
</evidence>
<keyword evidence="10" id="KW-1185">Reference proteome</keyword>
<evidence type="ECO:0000313" key="9">
    <source>
        <dbReference type="EMBL" id="EOY15061.1"/>
    </source>
</evidence>
<evidence type="ECO:0000256" key="2">
    <source>
        <dbReference type="ARBA" id="ARBA00022741"/>
    </source>
</evidence>
<evidence type="ECO:0000259" key="8">
    <source>
        <dbReference type="PROSITE" id="PS50067"/>
    </source>
</evidence>
<keyword evidence="1" id="KW-0493">Microtubule</keyword>
<accession>A0A061FDD0</accession>
<feature type="region of interest" description="Disordered" evidence="7">
    <location>
        <begin position="1"/>
        <end position="79"/>
    </location>
</feature>
<dbReference type="SUPFAM" id="SSF52540">
    <property type="entry name" value="P-loop containing nucleoside triphosphate hydrolases"/>
    <property type="match status" value="1"/>
</dbReference>
<feature type="domain" description="Kinesin motor" evidence="8">
    <location>
        <begin position="85"/>
        <end position="456"/>
    </location>
</feature>
<dbReference type="STRING" id="3641.A0A061FDD0"/>
<dbReference type="FunCoup" id="A0A061FDD0">
    <property type="interactions" value="42"/>
</dbReference>